<evidence type="ECO:0000256" key="2">
    <source>
        <dbReference type="ARBA" id="ARBA00008661"/>
    </source>
</evidence>
<dbReference type="Pfam" id="PF02434">
    <property type="entry name" value="Fringe"/>
    <property type="match status" value="1"/>
</dbReference>
<evidence type="ECO:0000256" key="9">
    <source>
        <dbReference type="ARBA" id="ARBA00037847"/>
    </source>
</evidence>
<proteinExistence type="inferred from homology"/>
<dbReference type="GO" id="GO:0016020">
    <property type="term" value="C:membrane"/>
    <property type="evidence" value="ECO:0007669"/>
    <property type="project" value="UniProtKB-SubCell"/>
</dbReference>
<accession>A0A7M7Q1K6</accession>
<feature type="signal peptide" evidence="10">
    <location>
        <begin position="1"/>
        <end position="22"/>
    </location>
</feature>
<keyword evidence="8" id="KW-0472">Membrane</keyword>
<dbReference type="GeneID" id="100122606"/>
<organism evidence="12 13">
    <name type="scientific">Nasonia vitripennis</name>
    <name type="common">Parasitic wasp</name>
    <dbReference type="NCBI Taxonomy" id="7425"/>
    <lineage>
        <taxon>Eukaryota</taxon>
        <taxon>Metazoa</taxon>
        <taxon>Ecdysozoa</taxon>
        <taxon>Arthropoda</taxon>
        <taxon>Hexapoda</taxon>
        <taxon>Insecta</taxon>
        <taxon>Pterygota</taxon>
        <taxon>Neoptera</taxon>
        <taxon>Endopterygota</taxon>
        <taxon>Hymenoptera</taxon>
        <taxon>Apocrita</taxon>
        <taxon>Proctotrupomorpha</taxon>
        <taxon>Chalcidoidea</taxon>
        <taxon>Pteromalidae</taxon>
        <taxon>Pteromalinae</taxon>
        <taxon>Nasonia</taxon>
    </lineage>
</organism>
<sequence length="467" mass="52999">MICIKLGCLIFSTLLLFCSTIALDPSDIVLIVLSQEEGYNAAQAKLLESEVVKQAKELEKEPPKIILTHTLDVYGAWTIVPLLAYLNDQKVEAQWYMFCTETTVIRLSKVLSILDKYDVDIYKNLWIGHALYDKEPTIIHHYAEHTKRFKYPNLASGFVMSKHLFQGLANQANEFISSTVDFSIDASYEFATFVLNEGKGARLTHVPEFCVVSNDNCATYPKPFYPCSKVPAKQNAYVAVKTCAKYHVERLAVIRKTWTQYAENIGYFTDTLDENLPDGYIVPSTDQGHCAKTYAILKHVAPILEEKNLAWLIITDDDTMLSLARLFKFLTCYNPENSLALGERYGYRTTKIHGYDYLTGGSGVILSTPLVQQIIRPGVCKCPSATTPDDMFLFGVCLAYLGVKLTHSPLLHQARPIDYSTAYLASQEPISFHKFWLIDPEHIYKEWFQEADLETFAQEKSNRHTEL</sequence>
<evidence type="ECO:0000256" key="3">
    <source>
        <dbReference type="ARBA" id="ARBA00022676"/>
    </source>
</evidence>
<keyword evidence="7" id="KW-1133">Transmembrane helix</keyword>
<evidence type="ECO:0000256" key="5">
    <source>
        <dbReference type="ARBA" id="ARBA00022692"/>
    </source>
</evidence>
<keyword evidence="6" id="KW-0735">Signal-anchor</keyword>
<feature type="chain" id="PRO_5036401769" description="Fringe-like glycosyltransferase domain-containing protein" evidence="10">
    <location>
        <begin position="23"/>
        <end position="467"/>
    </location>
</feature>
<reference evidence="12" key="1">
    <citation type="submission" date="2021-01" db="UniProtKB">
        <authorList>
            <consortium name="EnsemblMetazoa"/>
        </authorList>
    </citation>
    <scope>IDENTIFICATION</scope>
</reference>
<dbReference type="InterPro" id="IPR003378">
    <property type="entry name" value="Fringe-like_glycosylTrfase"/>
</dbReference>
<dbReference type="SMR" id="A0A7M7Q1K6"/>
<name>A0A7M7Q1K6_NASVI</name>
<evidence type="ECO:0000256" key="7">
    <source>
        <dbReference type="ARBA" id="ARBA00022989"/>
    </source>
</evidence>
<keyword evidence="10" id="KW-0732">Signal</keyword>
<keyword evidence="5" id="KW-0812">Transmembrane</keyword>
<evidence type="ECO:0000313" key="12">
    <source>
        <dbReference type="EnsemblMetazoa" id="XP_031778820"/>
    </source>
</evidence>
<evidence type="ECO:0000256" key="4">
    <source>
        <dbReference type="ARBA" id="ARBA00022679"/>
    </source>
</evidence>
<dbReference type="KEGG" id="nvi:100122606"/>
<protein>
    <recommendedName>
        <fullName evidence="11">Fringe-like glycosyltransferase domain-containing protein</fullName>
    </recommendedName>
</protein>
<dbReference type="RefSeq" id="XP_031778820.1">
    <property type="nucleotide sequence ID" value="XM_031922960.2"/>
</dbReference>
<evidence type="ECO:0000256" key="8">
    <source>
        <dbReference type="ARBA" id="ARBA00023136"/>
    </source>
</evidence>
<comment type="subcellular location">
    <subcellularLocation>
        <location evidence="9">Endomembrane system</location>
        <topology evidence="9">Single-pass membrane protein</topology>
    </subcellularLocation>
    <subcellularLocation>
        <location evidence="1">Membrane</location>
        <topology evidence="1">Single-pass type II membrane protein</topology>
    </subcellularLocation>
</comment>
<keyword evidence="3" id="KW-0328">Glycosyltransferase</keyword>
<evidence type="ECO:0000256" key="1">
    <source>
        <dbReference type="ARBA" id="ARBA00004606"/>
    </source>
</evidence>
<feature type="domain" description="Fringe-like glycosyltransferase" evidence="11">
    <location>
        <begin position="234"/>
        <end position="436"/>
    </location>
</feature>
<dbReference type="RefSeq" id="XP_016838223.1">
    <property type="nucleotide sequence ID" value="XM_016982734.3"/>
</dbReference>
<dbReference type="PANTHER" id="PTHR10811">
    <property type="entry name" value="FRINGE-RELATED"/>
    <property type="match status" value="1"/>
</dbReference>
<evidence type="ECO:0000256" key="10">
    <source>
        <dbReference type="SAM" id="SignalP"/>
    </source>
</evidence>
<dbReference type="Proteomes" id="UP000002358">
    <property type="component" value="Chromosome 2"/>
</dbReference>
<dbReference type="GO" id="GO:0012505">
    <property type="term" value="C:endomembrane system"/>
    <property type="evidence" value="ECO:0007669"/>
    <property type="project" value="UniProtKB-SubCell"/>
</dbReference>
<evidence type="ECO:0000256" key="6">
    <source>
        <dbReference type="ARBA" id="ARBA00022968"/>
    </source>
</evidence>
<dbReference type="OrthoDB" id="421979at2759"/>
<dbReference type="AlphaFoldDB" id="A0A7M7Q1K6"/>
<dbReference type="Gene3D" id="3.90.550.50">
    <property type="match status" value="2"/>
</dbReference>
<dbReference type="GO" id="GO:0016757">
    <property type="term" value="F:glycosyltransferase activity"/>
    <property type="evidence" value="ECO:0007669"/>
    <property type="project" value="UniProtKB-KW"/>
</dbReference>
<dbReference type="InParanoid" id="A0A7M7Q1K6"/>
<dbReference type="FunCoup" id="A0A7M7Q1K6">
    <property type="interactions" value="22"/>
</dbReference>
<dbReference type="EnsemblMetazoa" id="XM_016982734">
    <property type="protein sequence ID" value="XP_016838223"/>
    <property type="gene ID" value="LOC100122606"/>
</dbReference>
<dbReference type="EnsemblMetazoa" id="XM_031922960">
    <property type="protein sequence ID" value="XP_031778820"/>
    <property type="gene ID" value="LOC100122606"/>
</dbReference>
<evidence type="ECO:0000259" key="11">
    <source>
        <dbReference type="Pfam" id="PF02434"/>
    </source>
</evidence>
<keyword evidence="4" id="KW-0808">Transferase</keyword>
<comment type="similarity">
    <text evidence="2">Belongs to the glycosyltransferase 31 family.</text>
</comment>
<evidence type="ECO:0000313" key="13">
    <source>
        <dbReference type="Proteomes" id="UP000002358"/>
    </source>
</evidence>
<keyword evidence="13" id="KW-1185">Reference proteome</keyword>